<dbReference type="Proteomes" id="UP001501821">
    <property type="component" value="Unassembled WGS sequence"/>
</dbReference>
<sequence>MLVLEAEGGGFLHEYWSILTDPAHVAVEITLTILLDVVMLGMLWPLIKGYFNARLARQHELLDKEHGIIHHDDHVHHGDHVHPVVEPEIEPGVEH</sequence>
<reference evidence="3" key="1">
    <citation type="journal article" date="2019" name="Int. J. Syst. Evol. Microbiol.">
        <title>The Global Catalogue of Microorganisms (GCM) 10K type strain sequencing project: providing services to taxonomists for standard genome sequencing and annotation.</title>
        <authorList>
            <consortium name="The Broad Institute Genomics Platform"/>
            <consortium name="The Broad Institute Genome Sequencing Center for Infectious Disease"/>
            <person name="Wu L."/>
            <person name="Ma J."/>
        </authorList>
    </citation>
    <scope>NUCLEOTIDE SEQUENCE [LARGE SCALE GENOMIC DNA]</scope>
    <source>
        <strain evidence="3">JCM 16953</strain>
    </source>
</reference>
<evidence type="ECO:0000256" key="1">
    <source>
        <dbReference type="SAM" id="Phobius"/>
    </source>
</evidence>
<dbReference type="EMBL" id="BAABAH010000014">
    <property type="protein sequence ID" value="GAA3829335.1"/>
    <property type="molecule type" value="Genomic_DNA"/>
</dbReference>
<name>A0ABP7IXQ7_9ACTN</name>
<evidence type="ECO:0000313" key="3">
    <source>
        <dbReference type="Proteomes" id="UP001501821"/>
    </source>
</evidence>
<evidence type="ECO:0000313" key="2">
    <source>
        <dbReference type="EMBL" id="GAA3829335.1"/>
    </source>
</evidence>
<gene>
    <name evidence="2" type="ORF">GCM10022242_33370</name>
</gene>
<accession>A0ABP7IXQ7</accession>
<proteinExistence type="predicted"/>
<keyword evidence="1" id="KW-0472">Membrane</keyword>
<dbReference type="RefSeq" id="WP_344777531.1">
    <property type="nucleotide sequence ID" value="NZ_BAABAH010000014.1"/>
</dbReference>
<protein>
    <submittedName>
        <fullName evidence="2">Uncharacterized protein</fullName>
    </submittedName>
</protein>
<keyword evidence="1" id="KW-1133">Transmembrane helix</keyword>
<comment type="caution">
    <text evidence="2">The sequence shown here is derived from an EMBL/GenBank/DDBJ whole genome shotgun (WGS) entry which is preliminary data.</text>
</comment>
<organism evidence="2 3">
    <name type="scientific">Nocardioides panacisoli</name>
    <dbReference type="NCBI Taxonomy" id="627624"/>
    <lineage>
        <taxon>Bacteria</taxon>
        <taxon>Bacillati</taxon>
        <taxon>Actinomycetota</taxon>
        <taxon>Actinomycetes</taxon>
        <taxon>Propionibacteriales</taxon>
        <taxon>Nocardioidaceae</taxon>
        <taxon>Nocardioides</taxon>
    </lineage>
</organism>
<keyword evidence="1" id="KW-0812">Transmembrane</keyword>
<keyword evidence="3" id="KW-1185">Reference proteome</keyword>
<feature type="transmembrane region" description="Helical" evidence="1">
    <location>
        <begin position="25"/>
        <end position="47"/>
    </location>
</feature>